<dbReference type="PRINTS" id="PR01071">
    <property type="entry name" value="ACOABIOTINCC"/>
</dbReference>
<dbReference type="InterPro" id="IPR000089">
    <property type="entry name" value="Biotin_lipoyl"/>
</dbReference>
<dbReference type="InterPro" id="IPR001249">
    <property type="entry name" value="AcCoA_biotinCC"/>
</dbReference>
<keyword evidence="3" id="KW-0444">Lipid biosynthesis</keyword>
<comment type="caution">
    <text evidence="5">The sequence shown here is derived from an EMBL/GenBank/DDBJ whole genome shotgun (WGS) entry which is preliminary data.</text>
</comment>
<dbReference type="CDD" id="cd06850">
    <property type="entry name" value="biotinyl_domain"/>
    <property type="match status" value="1"/>
</dbReference>
<comment type="pathway">
    <text evidence="3">Lipid metabolism; fatty acid biosynthesis.</text>
</comment>
<dbReference type="PANTHER" id="PTHR45266:SF3">
    <property type="entry name" value="OXALOACETATE DECARBOXYLASE ALPHA CHAIN"/>
    <property type="match status" value="1"/>
</dbReference>
<protein>
    <recommendedName>
        <fullName evidence="1 3">Biotin carboxyl carrier protein of acetyl-CoA carboxylase</fullName>
    </recommendedName>
</protein>
<dbReference type="AlphaFoldDB" id="A0A6N7VWD7"/>
<dbReference type="Proteomes" id="UP000441925">
    <property type="component" value="Unassembled WGS sequence"/>
</dbReference>
<organism evidence="5 6">
    <name type="scientific">Anaerococcus porci</name>
    <dbReference type="NCBI Taxonomy" id="2652269"/>
    <lineage>
        <taxon>Bacteria</taxon>
        <taxon>Bacillati</taxon>
        <taxon>Bacillota</taxon>
        <taxon>Tissierellia</taxon>
        <taxon>Tissierellales</taxon>
        <taxon>Peptoniphilaceae</taxon>
        <taxon>Anaerococcus</taxon>
    </lineage>
</organism>
<evidence type="ECO:0000313" key="5">
    <source>
        <dbReference type="EMBL" id="MSS78334.1"/>
    </source>
</evidence>
<keyword evidence="3" id="KW-0443">Lipid metabolism</keyword>
<accession>A0A6N7VWD7</accession>
<gene>
    <name evidence="5" type="primary">accB</name>
    <name evidence="5" type="ORF">FYJ26_07960</name>
</gene>
<feature type="domain" description="Lipoyl-binding" evidence="4">
    <location>
        <begin position="78"/>
        <end position="154"/>
    </location>
</feature>
<evidence type="ECO:0000256" key="1">
    <source>
        <dbReference type="ARBA" id="ARBA00017562"/>
    </source>
</evidence>
<dbReference type="UniPathway" id="UPA00094"/>
<dbReference type="EMBL" id="VULQ01000009">
    <property type="protein sequence ID" value="MSS78334.1"/>
    <property type="molecule type" value="Genomic_DNA"/>
</dbReference>
<keyword evidence="6" id="KW-1185">Reference proteome</keyword>
<dbReference type="GO" id="GO:0003989">
    <property type="term" value="F:acetyl-CoA carboxylase activity"/>
    <property type="evidence" value="ECO:0007669"/>
    <property type="project" value="InterPro"/>
</dbReference>
<dbReference type="GO" id="GO:0009317">
    <property type="term" value="C:acetyl-CoA carboxylase complex"/>
    <property type="evidence" value="ECO:0007669"/>
    <property type="project" value="InterPro"/>
</dbReference>
<comment type="function">
    <text evidence="3">This protein is a component of the acetyl coenzyme A carboxylase complex; first, biotin carboxylase catalyzes the carboxylation of the carrier protein and then the transcarboxylase transfers the carboxyl group to form malonyl-CoA.</text>
</comment>
<evidence type="ECO:0000259" key="4">
    <source>
        <dbReference type="PROSITE" id="PS50968"/>
    </source>
</evidence>
<keyword evidence="3" id="KW-0275">Fatty acid biosynthesis</keyword>
<proteinExistence type="predicted"/>
<evidence type="ECO:0000256" key="3">
    <source>
        <dbReference type="RuleBase" id="RU364072"/>
    </source>
</evidence>
<dbReference type="PANTHER" id="PTHR45266">
    <property type="entry name" value="OXALOACETATE DECARBOXYLASE ALPHA CHAIN"/>
    <property type="match status" value="1"/>
</dbReference>
<dbReference type="Gene3D" id="2.40.50.100">
    <property type="match status" value="1"/>
</dbReference>
<name>A0A6N7VWD7_9FIRM</name>
<evidence type="ECO:0000313" key="6">
    <source>
        <dbReference type="Proteomes" id="UP000441925"/>
    </source>
</evidence>
<sequence>MEKYLEITEKLIKSLEDSSLDVLEFKLDNFSLKIGKNSFFENNLQESVKENNKNFEAKKVINDAKVEKKEIVKEEKNIKILKAPVLGVFYSSKSPEADPFVKIGDKVKKGSTLCIIEAMKMMNEIKAPYDCRIVDCLVSNEDFVEYDAEIFKLEQL</sequence>
<dbReference type="GO" id="GO:0006633">
    <property type="term" value="P:fatty acid biosynthetic process"/>
    <property type="evidence" value="ECO:0007669"/>
    <property type="project" value="UniProtKB-UniPathway"/>
</dbReference>
<keyword evidence="3" id="KW-0276">Fatty acid metabolism</keyword>
<dbReference type="InterPro" id="IPR050709">
    <property type="entry name" value="Biotin_Carboxyl_Carrier/Decarb"/>
</dbReference>
<dbReference type="InterPro" id="IPR011053">
    <property type="entry name" value="Single_hybrid_motif"/>
</dbReference>
<dbReference type="NCBIfam" id="TIGR00531">
    <property type="entry name" value="BCCP"/>
    <property type="match status" value="1"/>
</dbReference>
<dbReference type="PROSITE" id="PS50968">
    <property type="entry name" value="BIOTINYL_LIPOYL"/>
    <property type="match status" value="1"/>
</dbReference>
<dbReference type="SUPFAM" id="SSF51230">
    <property type="entry name" value="Single hybrid motif"/>
    <property type="match status" value="1"/>
</dbReference>
<dbReference type="RefSeq" id="WP_154541327.1">
    <property type="nucleotide sequence ID" value="NZ_JAXDSU010000074.1"/>
</dbReference>
<dbReference type="Pfam" id="PF00364">
    <property type="entry name" value="Biotin_lipoyl"/>
    <property type="match status" value="1"/>
</dbReference>
<reference evidence="5 6" key="1">
    <citation type="submission" date="2019-08" db="EMBL/GenBank/DDBJ databases">
        <title>In-depth cultivation of the pig gut microbiome towards novel bacterial diversity and tailored functional studies.</title>
        <authorList>
            <person name="Wylensek D."/>
            <person name="Hitch T.C.A."/>
            <person name="Clavel T."/>
        </authorList>
    </citation>
    <scope>NUCLEOTIDE SEQUENCE [LARGE SCALE GENOMIC DNA]</scope>
    <source>
        <strain evidence="5 6">WCA-380-WT-2B</strain>
    </source>
</reference>
<evidence type="ECO:0000256" key="2">
    <source>
        <dbReference type="ARBA" id="ARBA00023267"/>
    </source>
</evidence>
<keyword evidence="2 3" id="KW-0092">Biotin</keyword>